<reference evidence="2" key="1">
    <citation type="submission" date="2023-03" db="EMBL/GenBank/DDBJ databases">
        <title>Massive genome expansion in bonnet fungi (Mycena s.s.) driven by repeated elements and novel gene families across ecological guilds.</title>
        <authorList>
            <consortium name="Lawrence Berkeley National Laboratory"/>
            <person name="Harder C.B."/>
            <person name="Miyauchi S."/>
            <person name="Viragh M."/>
            <person name="Kuo A."/>
            <person name="Thoen E."/>
            <person name="Andreopoulos B."/>
            <person name="Lu D."/>
            <person name="Skrede I."/>
            <person name="Drula E."/>
            <person name="Henrissat B."/>
            <person name="Morin E."/>
            <person name="Kohler A."/>
            <person name="Barry K."/>
            <person name="LaButti K."/>
            <person name="Morin E."/>
            <person name="Salamov A."/>
            <person name="Lipzen A."/>
            <person name="Mereny Z."/>
            <person name="Hegedus B."/>
            <person name="Baldrian P."/>
            <person name="Stursova M."/>
            <person name="Weitz H."/>
            <person name="Taylor A."/>
            <person name="Grigoriev I.V."/>
            <person name="Nagy L.G."/>
            <person name="Martin F."/>
            <person name="Kauserud H."/>
        </authorList>
    </citation>
    <scope>NUCLEOTIDE SEQUENCE</scope>
    <source>
        <strain evidence="2">9144</strain>
    </source>
</reference>
<organism evidence="2 3">
    <name type="scientific">Mycena pura</name>
    <dbReference type="NCBI Taxonomy" id="153505"/>
    <lineage>
        <taxon>Eukaryota</taxon>
        <taxon>Fungi</taxon>
        <taxon>Dikarya</taxon>
        <taxon>Basidiomycota</taxon>
        <taxon>Agaricomycotina</taxon>
        <taxon>Agaricomycetes</taxon>
        <taxon>Agaricomycetidae</taxon>
        <taxon>Agaricales</taxon>
        <taxon>Marasmiineae</taxon>
        <taxon>Mycenaceae</taxon>
        <taxon>Mycena</taxon>
    </lineage>
</organism>
<evidence type="ECO:0000313" key="2">
    <source>
        <dbReference type="EMBL" id="KAJ7207489.1"/>
    </source>
</evidence>
<dbReference type="Proteomes" id="UP001219525">
    <property type="component" value="Unassembled WGS sequence"/>
</dbReference>
<dbReference type="EMBL" id="JARJCW010000036">
    <property type="protein sequence ID" value="KAJ7207489.1"/>
    <property type="molecule type" value="Genomic_DNA"/>
</dbReference>
<evidence type="ECO:0000256" key="1">
    <source>
        <dbReference type="SAM" id="MobiDB-lite"/>
    </source>
</evidence>
<evidence type="ECO:0000313" key="3">
    <source>
        <dbReference type="Proteomes" id="UP001219525"/>
    </source>
</evidence>
<name>A0AAD6VAJ9_9AGAR</name>
<feature type="region of interest" description="Disordered" evidence="1">
    <location>
        <begin position="1"/>
        <end position="33"/>
    </location>
</feature>
<sequence>MSSQTSRRARVASPNRATFKKLSPKPILKRPSPLNLPASPYPFAASITIVVSPATVSSPHVQFAASPALAAVFSTHSPNSYDRSATAVSPNPLEIPGWGQRMYSPGEATFSSVKSPPAMVPVLFVDAPSLAAPLDAHIKSSAAARGKSRPSELSKALAAYPRSPYPSAPTSPLSRNKENAAIAAGVGRAKSLDSPKAKPTRRVVRLPASLRVPVARPVAARVSSPLANDGATFLSPVAESPRTVTLSSTRLSQEFWQSVSLEDAEGECLRPSAFEHEEGSTPVSAVPRFIFSTKDGLLWSPGLPPKVPTLVADVRSPVDKTACEFDKPDRAVLNSPGDLPPPYPTIATVLFAVDPDTIAYPPPVLNRESLM</sequence>
<protein>
    <submittedName>
        <fullName evidence="2">Uncharacterized protein</fullName>
    </submittedName>
</protein>
<accession>A0AAD6VAJ9</accession>
<gene>
    <name evidence="2" type="ORF">GGX14DRAFT_635267</name>
</gene>
<comment type="caution">
    <text evidence="2">The sequence shown here is derived from an EMBL/GenBank/DDBJ whole genome shotgun (WGS) entry which is preliminary data.</text>
</comment>
<proteinExistence type="predicted"/>
<dbReference type="AlphaFoldDB" id="A0AAD6VAJ9"/>
<keyword evidence="3" id="KW-1185">Reference proteome</keyword>